<keyword evidence="2" id="KW-1185">Reference proteome</keyword>
<sequence>MQEIKEMLQEIKIHIKGLGRSKESVMKVQKEGSDEEEMKEDRGEQNWRLAYNCMEGGTIYWLRVWKNKTKKLYWKGLKEALIMGFGGRDRGSVFEKKRETEAAILSVDGFARIRGQDKTEENICGEEGNDENCDGDMGSRNREFKRRFYTGSASMPTSSVLPIPGSKCTIMVKGFKTWHQKSNNLSWKNLATNLLKRVEGNRRSMLCDSWAAITQIVSVQILHESLQVDGAAVESVVATRVDEVKKEWKSLEEDLPPPKHPNLNWRAASSGFPSYGNRLMKRSHEIQLSDSNHEDKVVMIGYRVIGYNGFKLEGGKIIECIHCKSGLWPEEGGYALNQGGYAPNLFFEPNSVCRESNDMYGNVQKTRTMYTLQNELCVQ</sequence>
<organism evidence="1 2">
    <name type="scientific">Vigna mungo</name>
    <name type="common">Black gram</name>
    <name type="synonym">Phaseolus mungo</name>
    <dbReference type="NCBI Taxonomy" id="3915"/>
    <lineage>
        <taxon>Eukaryota</taxon>
        <taxon>Viridiplantae</taxon>
        <taxon>Streptophyta</taxon>
        <taxon>Embryophyta</taxon>
        <taxon>Tracheophyta</taxon>
        <taxon>Spermatophyta</taxon>
        <taxon>Magnoliopsida</taxon>
        <taxon>eudicotyledons</taxon>
        <taxon>Gunneridae</taxon>
        <taxon>Pentapetalae</taxon>
        <taxon>rosids</taxon>
        <taxon>fabids</taxon>
        <taxon>Fabales</taxon>
        <taxon>Fabaceae</taxon>
        <taxon>Papilionoideae</taxon>
        <taxon>50 kb inversion clade</taxon>
        <taxon>NPAAA clade</taxon>
        <taxon>indigoferoid/millettioid clade</taxon>
        <taxon>Phaseoleae</taxon>
        <taxon>Vigna</taxon>
    </lineage>
</organism>
<reference evidence="1 2" key="1">
    <citation type="journal article" date="2023" name="Life. Sci Alliance">
        <title>Evolutionary insights into 3D genome organization and epigenetic landscape of Vigna mungo.</title>
        <authorList>
            <person name="Junaid A."/>
            <person name="Singh B."/>
            <person name="Bhatia S."/>
        </authorList>
    </citation>
    <scope>NUCLEOTIDE SEQUENCE [LARGE SCALE GENOMIC DNA]</scope>
    <source>
        <strain evidence="1">Urdbean</strain>
    </source>
</reference>
<gene>
    <name evidence="1" type="ORF">V8G54_012384</name>
</gene>
<dbReference type="EMBL" id="CP144697">
    <property type="protein sequence ID" value="WVZ14818.1"/>
    <property type="molecule type" value="Genomic_DNA"/>
</dbReference>
<evidence type="ECO:0000313" key="1">
    <source>
        <dbReference type="EMBL" id="WVZ14818.1"/>
    </source>
</evidence>
<protein>
    <submittedName>
        <fullName evidence="1">Uncharacterized protein</fullName>
    </submittedName>
</protein>
<evidence type="ECO:0000313" key="2">
    <source>
        <dbReference type="Proteomes" id="UP001374535"/>
    </source>
</evidence>
<dbReference type="Proteomes" id="UP001374535">
    <property type="component" value="Chromosome 4"/>
</dbReference>
<dbReference type="AlphaFoldDB" id="A0AAQ3NST8"/>
<name>A0AAQ3NST8_VIGMU</name>
<proteinExistence type="predicted"/>
<accession>A0AAQ3NST8</accession>